<evidence type="ECO:0000259" key="1">
    <source>
        <dbReference type="Pfam" id="PF13191"/>
    </source>
</evidence>
<organism evidence="2 3">
    <name type="scientific">Skeletonema marinoi</name>
    <dbReference type="NCBI Taxonomy" id="267567"/>
    <lineage>
        <taxon>Eukaryota</taxon>
        <taxon>Sar</taxon>
        <taxon>Stramenopiles</taxon>
        <taxon>Ochrophyta</taxon>
        <taxon>Bacillariophyta</taxon>
        <taxon>Coscinodiscophyceae</taxon>
        <taxon>Thalassiosirophycidae</taxon>
        <taxon>Thalassiosirales</taxon>
        <taxon>Skeletonemataceae</taxon>
        <taxon>Skeletonema</taxon>
        <taxon>Skeletonema marinoi-dohrnii complex</taxon>
    </lineage>
</organism>
<name>A0AAD8YJU9_9STRA</name>
<dbReference type="Gene3D" id="3.40.50.300">
    <property type="entry name" value="P-loop containing nucleotide triphosphate hydrolases"/>
    <property type="match status" value="1"/>
</dbReference>
<feature type="domain" description="Orc1-like AAA ATPase" evidence="1">
    <location>
        <begin position="689"/>
        <end position="857"/>
    </location>
</feature>
<evidence type="ECO:0000313" key="2">
    <source>
        <dbReference type="EMBL" id="KAK1746695.1"/>
    </source>
</evidence>
<sequence length="1620" mass="182846">MVSIASSLFAIKIHRIIISLDFEAPHVPKNHSSSFNLELFDGSNSSTSGNNNIIQCDLTRYRKELYETASPLLETPTQQHTLNPRSFINSCFKNGNCETKDAWKTLESELAYLSAHNKHVILSDEAFARMHVTSYNQKVDNRQMLYDLVNKYYPGHMRIVVVYRRYYEWMLNGNGDTSDYRPTYQNWPSEGGKRCHTFVSFMKEFMDPEDKRTSDEYRHRAEAEHVHVAEYFRGLWSNHSSEVQVLNLHKMNVPSNDGQDATSRFLQSALTPLAAKTYIRSRSKDSGFGGRHNPSRNINYDILAVAAHEHGLLANQTIPRAKVAVLLEENLMKKMNTTNLPLQCPDEELLKRFLQKSIHYEEMLYPGQTDDKEHETTFYEAVKKHKFCNFDFDALVEDEAWIRRTLNEAANRLPAPIQALTAEVRDTLALCSDDYLIPALRVAWSLADQMCKAEHFLEMCKAEQEVTGQSLPVPRTNWADSIVVHLHPDGSGRRSNFIGNTTENHVQNATEEDLDNSRAELLPSLFKSDSDDGDGVAKHDGSSTQHIYSLGLVFYEIFSGGERPPEIEQQHFDHVAPIDVEGQLSIFDNIDDEFNLLPKKRHTQNSDSQNKCAVSVEPLKGKRVPVQLCDLIANMVDCINGTLSGDDAYQSMSHVRDDLQLMLERPAIYLYDQDMGRLSMTGLQLGDTVFGRNEELSSLKECYRRSVSGKTEFAFISGHAGIGKSFLAYEFGKHVIMSGGIFLAGKFDQLQQGKPFSALAAAFNGYCGMLMQRSELQKRREVVASKLRSSLGREAYYLTKIIPLLNDVLGSEQSDDTFYDDVCGVLSSSNDAPVTLFLDDLQWADSASIAAVTQLLCSTGSSSKQKQFFFVGCHLWELVCNAELLGVSFTSLKLDSMGEETLNAMVSETLCVLPRLTRTLANIMYRKTKGNPLFVSQLMLSLNKKNLLFPSLSRRRWEWDNEKIMSQKLPDDVAVFFTQSIADLPSNVRTALFHISCFGASVEIAFVKTLERALEMWGLCDNLDIAIDEGLLEKKGDERRFSHDRIQEAAYNTLPADMRCLFHHACGMALASFSTSESDDSILFAAVNQINLGGPAAIQDTSQSFTIATVNLRAGQKAMEMSDFEAAYSYFNHGISFLQEGHWQEHYDLSLRLFELAAKIALAIGDLASSMLHSEEVMKEARSFEDALNVMYFSTCALAYSSGLPDSIQNSIEILTKLGIDLQESRSAEACVQETIMLLTTRTDEEILNTRQMTEPTMIIALKFLAKLESGMNQTKPRSVPFVTQQIIELSLSKGMSPMSPIGFVYIGGLMSKRGDFSSGYRYVKLALSLLDKVGRECAGEVIAMATQVIIFVEPIQAALEHHNDGYAASMVTGDVYNALLNAILKDACMYVAGVKLQTMREEYNKSERLAKENNHFIHLVLIKQVQRDVLRLIAYISFMFRSYDDAKEYVSKFFDCHENAWASLVVSHIYNALYTGLISFWVARKSRDAQYQYWIARGNESKLTLKRWVQSSPWTFENKWCLLEAEESFSHNDYEAAKSFYKQAISSAKLHKFVHEEALAYELAAYFHLELGEMEQSIEYFLAAHDRYNEWGAVGKCNSLFEFVNSSFSPASIESDVAS</sequence>
<proteinExistence type="predicted"/>
<dbReference type="EMBL" id="JATAAI010000003">
    <property type="protein sequence ID" value="KAK1746695.1"/>
    <property type="molecule type" value="Genomic_DNA"/>
</dbReference>
<dbReference type="SUPFAM" id="SSF52540">
    <property type="entry name" value="P-loop containing nucleoside triphosphate hydrolases"/>
    <property type="match status" value="1"/>
</dbReference>
<dbReference type="Proteomes" id="UP001224775">
    <property type="component" value="Unassembled WGS sequence"/>
</dbReference>
<dbReference type="Pfam" id="PF13191">
    <property type="entry name" value="AAA_16"/>
    <property type="match status" value="1"/>
</dbReference>
<dbReference type="InterPro" id="IPR041664">
    <property type="entry name" value="AAA_16"/>
</dbReference>
<comment type="caution">
    <text evidence="2">The sequence shown here is derived from an EMBL/GenBank/DDBJ whole genome shotgun (WGS) entry which is preliminary data.</text>
</comment>
<gene>
    <name evidence="2" type="ORF">QTG54_002039</name>
</gene>
<dbReference type="PANTHER" id="PTHR43642:SF1">
    <property type="entry name" value="HYBRID SIGNAL TRANSDUCTION HISTIDINE KINASE G"/>
    <property type="match status" value="1"/>
</dbReference>
<accession>A0AAD8YJU9</accession>
<protein>
    <submittedName>
        <fullName evidence="2">AAA ATPase</fullName>
    </submittedName>
</protein>
<dbReference type="InterPro" id="IPR027417">
    <property type="entry name" value="P-loop_NTPase"/>
</dbReference>
<keyword evidence="3" id="KW-1185">Reference proteome</keyword>
<evidence type="ECO:0000313" key="3">
    <source>
        <dbReference type="Proteomes" id="UP001224775"/>
    </source>
</evidence>
<dbReference type="PANTHER" id="PTHR43642">
    <property type="entry name" value="HYBRID SIGNAL TRANSDUCTION HISTIDINE KINASE G"/>
    <property type="match status" value="1"/>
</dbReference>
<reference evidence="2" key="1">
    <citation type="submission" date="2023-06" db="EMBL/GenBank/DDBJ databases">
        <title>Survivors Of The Sea: Transcriptome response of Skeletonema marinoi to long-term dormancy.</title>
        <authorList>
            <person name="Pinder M.I.M."/>
            <person name="Kourtchenko O."/>
            <person name="Robertson E.K."/>
            <person name="Larsson T."/>
            <person name="Maumus F."/>
            <person name="Osuna-Cruz C.M."/>
            <person name="Vancaester E."/>
            <person name="Stenow R."/>
            <person name="Vandepoele K."/>
            <person name="Ploug H."/>
            <person name="Bruchert V."/>
            <person name="Godhe A."/>
            <person name="Topel M."/>
        </authorList>
    </citation>
    <scope>NUCLEOTIDE SEQUENCE</scope>
    <source>
        <strain evidence="2">R05AC</strain>
    </source>
</reference>
<dbReference type="InterPro" id="IPR053159">
    <property type="entry name" value="Hybrid_Histidine_Kinase"/>
</dbReference>